<protein>
    <submittedName>
        <fullName evidence="1">Uncharacterized protein</fullName>
    </submittedName>
</protein>
<feature type="non-terminal residue" evidence="1">
    <location>
        <position position="1"/>
    </location>
</feature>
<keyword evidence="2" id="KW-1185">Reference proteome</keyword>
<evidence type="ECO:0000313" key="1">
    <source>
        <dbReference type="EMBL" id="GBO43740.1"/>
    </source>
</evidence>
<evidence type="ECO:0000313" key="2">
    <source>
        <dbReference type="Proteomes" id="UP000499080"/>
    </source>
</evidence>
<name>A0A4Y2X4J6_ARAVE</name>
<comment type="caution">
    <text evidence="1">The sequence shown here is derived from an EMBL/GenBank/DDBJ whole genome shotgun (WGS) entry which is preliminary data.</text>
</comment>
<dbReference type="EMBL" id="BGPR01070279">
    <property type="protein sequence ID" value="GBO43740.1"/>
    <property type="molecule type" value="Genomic_DNA"/>
</dbReference>
<proteinExistence type="predicted"/>
<sequence length="41" mass="4370">ARELIGEPGKWSPLGGFALWKADVRNIEGNWGSDAGNICSP</sequence>
<gene>
    <name evidence="1" type="ORF">AVEN_41547_1</name>
</gene>
<dbReference type="AlphaFoldDB" id="A0A4Y2X4J6"/>
<reference evidence="1 2" key="1">
    <citation type="journal article" date="2019" name="Sci. Rep.">
        <title>Orb-weaving spider Araneus ventricosus genome elucidates the spidroin gene catalogue.</title>
        <authorList>
            <person name="Kono N."/>
            <person name="Nakamura H."/>
            <person name="Ohtoshi R."/>
            <person name="Moran D.A.P."/>
            <person name="Shinohara A."/>
            <person name="Yoshida Y."/>
            <person name="Fujiwara M."/>
            <person name="Mori M."/>
            <person name="Tomita M."/>
            <person name="Arakawa K."/>
        </authorList>
    </citation>
    <scope>NUCLEOTIDE SEQUENCE [LARGE SCALE GENOMIC DNA]</scope>
</reference>
<dbReference type="Proteomes" id="UP000499080">
    <property type="component" value="Unassembled WGS sequence"/>
</dbReference>
<organism evidence="1 2">
    <name type="scientific">Araneus ventricosus</name>
    <name type="common">Orbweaver spider</name>
    <name type="synonym">Epeira ventricosa</name>
    <dbReference type="NCBI Taxonomy" id="182803"/>
    <lineage>
        <taxon>Eukaryota</taxon>
        <taxon>Metazoa</taxon>
        <taxon>Ecdysozoa</taxon>
        <taxon>Arthropoda</taxon>
        <taxon>Chelicerata</taxon>
        <taxon>Arachnida</taxon>
        <taxon>Araneae</taxon>
        <taxon>Araneomorphae</taxon>
        <taxon>Entelegynae</taxon>
        <taxon>Araneoidea</taxon>
        <taxon>Araneidae</taxon>
        <taxon>Araneus</taxon>
    </lineage>
</organism>
<accession>A0A4Y2X4J6</accession>